<protein>
    <recommendedName>
        <fullName evidence="7">GH18 domain-containing protein</fullName>
    </recommendedName>
</protein>
<keyword evidence="2" id="KW-0732">Signal</keyword>
<accession>A0A7N2MHP7</accession>
<dbReference type="InterPro" id="IPR001223">
    <property type="entry name" value="Glyco_hydro18_cat"/>
</dbReference>
<dbReference type="Gene3D" id="3.20.20.80">
    <property type="entry name" value="Glycosidases"/>
    <property type="match status" value="2"/>
</dbReference>
<dbReference type="GO" id="GO:0008843">
    <property type="term" value="F:endochitinase activity"/>
    <property type="evidence" value="ECO:0007669"/>
    <property type="project" value="UniProtKB-EC"/>
</dbReference>
<dbReference type="EnsemblPlants" id="QL09p011657:mrna">
    <property type="protein sequence ID" value="QL09p011657:mrna"/>
    <property type="gene ID" value="QL09p011657"/>
</dbReference>
<evidence type="ECO:0000256" key="2">
    <source>
        <dbReference type="ARBA" id="ARBA00022729"/>
    </source>
</evidence>
<keyword evidence="6" id="KW-0624">Polysaccharide degradation</keyword>
<evidence type="ECO:0000259" key="7">
    <source>
        <dbReference type="PROSITE" id="PS51910"/>
    </source>
</evidence>
<keyword evidence="3" id="KW-0146">Chitin degradation</keyword>
<evidence type="ECO:0000313" key="9">
    <source>
        <dbReference type="Proteomes" id="UP000594261"/>
    </source>
</evidence>
<dbReference type="Gramene" id="QL09p011657:mrna">
    <property type="protein sequence ID" value="QL09p011657:mrna"/>
    <property type="gene ID" value="QL09p011657"/>
</dbReference>
<dbReference type="PANTHER" id="PTHR45708:SF22">
    <property type="entry name" value="ACIDIC ENDOCHITINASE"/>
    <property type="match status" value="1"/>
</dbReference>
<reference evidence="8 9" key="1">
    <citation type="journal article" date="2016" name="G3 (Bethesda)">
        <title>First Draft Assembly and Annotation of the Genome of a California Endemic Oak Quercus lobata Nee (Fagaceae).</title>
        <authorList>
            <person name="Sork V.L."/>
            <person name="Fitz-Gibbon S.T."/>
            <person name="Puiu D."/>
            <person name="Crepeau M."/>
            <person name="Gugger P.F."/>
            <person name="Sherman R."/>
            <person name="Stevens K."/>
            <person name="Langley C.H."/>
            <person name="Pellegrini M."/>
            <person name="Salzberg S.L."/>
        </authorList>
    </citation>
    <scope>NUCLEOTIDE SEQUENCE [LARGE SCALE GENOMIC DNA]</scope>
    <source>
        <strain evidence="8 9">cv. SW786</strain>
    </source>
</reference>
<evidence type="ECO:0000256" key="1">
    <source>
        <dbReference type="ARBA" id="ARBA00000822"/>
    </source>
</evidence>
<dbReference type="InParanoid" id="A0A7N2MHP7"/>
<evidence type="ECO:0000313" key="8">
    <source>
        <dbReference type="EnsemblPlants" id="QL09p011657:mrna"/>
    </source>
</evidence>
<proteinExistence type="predicted"/>
<dbReference type="GO" id="GO:0000272">
    <property type="term" value="P:polysaccharide catabolic process"/>
    <property type="evidence" value="ECO:0007669"/>
    <property type="project" value="UniProtKB-KW"/>
</dbReference>
<dbReference type="EMBL" id="LRBV02000009">
    <property type="status" value="NOT_ANNOTATED_CDS"/>
    <property type="molecule type" value="Genomic_DNA"/>
</dbReference>
<comment type="catalytic activity">
    <reaction evidence="1">
        <text>Random endo-hydrolysis of N-acetyl-beta-D-glucosaminide (1-&gt;4)-beta-linkages in chitin and chitodextrins.</text>
        <dbReference type="EC" id="3.2.1.14"/>
    </reaction>
</comment>
<dbReference type="PROSITE" id="PS51910">
    <property type="entry name" value="GH18_2"/>
    <property type="match status" value="1"/>
</dbReference>
<dbReference type="InterPro" id="IPR017853">
    <property type="entry name" value="GH"/>
</dbReference>
<evidence type="ECO:0000256" key="5">
    <source>
        <dbReference type="ARBA" id="ARBA00023277"/>
    </source>
</evidence>
<reference evidence="8" key="2">
    <citation type="submission" date="2021-01" db="UniProtKB">
        <authorList>
            <consortium name="EnsemblPlants"/>
        </authorList>
    </citation>
    <scope>IDENTIFICATION</scope>
</reference>
<dbReference type="AlphaFoldDB" id="A0A7N2MHP7"/>
<dbReference type="GO" id="GO:0006032">
    <property type="term" value="P:chitin catabolic process"/>
    <property type="evidence" value="ECO:0007669"/>
    <property type="project" value="UniProtKB-KW"/>
</dbReference>
<dbReference type="SUPFAM" id="SSF51445">
    <property type="entry name" value="(Trans)glycosidases"/>
    <property type="match status" value="1"/>
</dbReference>
<evidence type="ECO:0000256" key="4">
    <source>
        <dbReference type="ARBA" id="ARBA00023157"/>
    </source>
</evidence>
<keyword evidence="9" id="KW-1185">Reference proteome</keyword>
<dbReference type="InterPro" id="IPR050542">
    <property type="entry name" value="Glycosyl_Hydrlase18_Chitinase"/>
</dbReference>
<dbReference type="PANTHER" id="PTHR45708">
    <property type="entry name" value="ENDOCHITINASE"/>
    <property type="match status" value="1"/>
</dbReference>
<evidence type="ECO:0000256" key="3">
    <source>
        <dbReference type="ARBA" id="ARBA00023024"/>
    </source>
</evidence>
<keyword evidence="4" id="KW-1015">Disulfide bond</keyword>
<dbReference type="Proteomes" id="UP000594261">
    <property type="component" value="Chromosome 9"/>
</dbReference>
<keyword evidence="5" id="KW-0119">Carbohydrate metabolism</keyword>
<organism evidence="8 9">
    <name type="scientific">Quercus lobata</name>
    <name type="common">Valley oak</name>
    <dbReference type="NCBI Taxonomy" id="97700"/>
    <lineage>
        <taxon>Eukaryota</taxon>
        <taxon>Viridiplantae</taxon>
        <taxon>Streptophyta</taxon>
        <taxon>Embryophyta</taxon>
        <taxon>Tracheophyta</taxon>
        <taxon>Spermatophyta</taxon>
        <taxon>Magnoliopsida</taxon>
        <taxon>eudicotyledons</taxon>
        <taxon>Gunneridae</taxon>
        <taxon>Pentapetalae</taxon>
        <taxon>rosids</taxon>
        <taxon>fabids</taxon>
        <taxon>Fagales</taxon>
        <taxon>Fagaceae</taxon>
        <taxon>Quercus</taxon>
    </lineage>
</organism>
<dbReference type="GO" id="GO:0005576">
    <property type="term" value="C:extracellular region"/>
    <property type="evidence" value="ECO:0007669"/>
    <property type="project" value="TreeGrafter"/>
</dbReference>
<name>A0A7N2MHP7_QUELO</name>
<feature type="domain" description="GH18" evidence="7">
    <location>
        <begin position="7"/>
        <end position="118"/>
    </location>
</feature>
<evidence type="ECO:0000256" key="6">
    <source>
        <dbReference type="ARBA" id="ARBA00023326"/>
    </source>
</evidence>
<sequence>MEKLKAAGIAIYWAQNSNEVSLADNCATRNYQYVNLAFLNKFGNGQTPMLNLAGHSDPSANTCTRFSSEIKACQGQGIKVFLSLGGYDGSYTLSTADDAKQVANYLWKNYLGGHLNGISQQKKVYLAAAPQCPFPDTHLDTDIKTGLFDYVWVQFYNNRDCQYAGNANDLLNSWKTWTTVQAKQVFLGVPSRLQRLLKMVDLSQLM</sequence>